<evidence type="ECO:0000259" key="4">
    <source>
        <dbReference type="SMART" id="SM01216"/>
    </source>
</evidence>
<feature type="region of interest" description="Disordered" evidence="1">
    <location>
        <begin position="766"/>
        <end position="789"/>
    </location>
</feature>
<dbReference type="SMART" id="SM01215">
    <property type="entry name" value="Fmp27_SW"/>
    <property type="match status" value="1"/>
</dbReference>
<name>D8PPM0_SCHCM</name>
<evidence type="ECO:0000259" key="2">
    <source>
        <dbReference type="SMART" id="SM01214"/>
    </source>
</evidence>
<dbReference type="eggNOG" id="KOG1910">
    <property type="taxonomic scope" value="Eukaryota"/>
</dbReference>
<dbReference type="OMA" id="FAHFWSW"/>
<feature type="domain" description="FMP27/BLTP2/Hobbit GFWDK motif-containing RBG unit" evidence="2">
    <location>
        <begin position="1333"/>
        <end position="1486"/>
    </location>
</feature>
<dbReference type="STRING" id="578458.D8PPM0"/>
<dbReference type="PANTHER" id="PTHR15678:SF6">
    <property type="entry name" value="BRIDGE-LIKE LIPID TRANSFER PROTEIN FAMILY MEMBER 2"/>
    <property type="match status" value="1"/>
</dbReference>
<feature type="domain" description="FMP27 WPPW motif-containing RBG unit" evidence="4">
    <location>
        <begin position="1723"/>
        <end position="2166"/>
    </location>
</feature>
<evidence type="ECO:0000256" key="1">
    <source>
        <dbReference type="SAM" id="MobiDB-lite"/>
    </source>
</evidence>
<proteinExistence type="predicted"/>
<sequence>MSVFGVFALPWTIFKLLLISSPSSTWLSCLILFLVRIFTALVLLRSWIIPGLLNAASKHVRVRTTSLRSIRGIYIAAGTLEVRIERVSWPRSPPEATTRWTVTFEGLRLRLKKQEQHKPILLKRRRAFSFKELQTTSPKQSIRQWFASAYSILDPLVRPYLRVYFVACLRIVFRFLPHLTSAIAFEVQDFQASVADLPGVDVSAHRVHLQTFINLVGLEPPASALKHRRKSSTPKPQTHRFSVLRTRIAGSFRRSWNAAWGHTQGHIHWRFSVRDARGFMQPVSTGAELPFFDLPGEAHLQGSVGFNPIVGFSYAQALSVLLNLGKVVVDVDACLAVFNDWKAVKARLQASHPLPEAISPPPRAAIVSDTEDSPSPPKTPTGDGLPIPAGSPFLEALSSRLRGSSFYPQPCTKVADFKDTSTLSFFSSLELRLADITFVSAEDRPAIQDYAIYKGRLQHIVLDVRKSDPFSNPLHRKHLGRSVSQLHPGSFNVSFNLQEVTLDKISRLEDLHMAKLGSISIDGLVSQWPSPFVCATPFMCGDPNAALLALDVRLGGMQVTHNVDDLRDMLDRLDTYMAAKRAAAGPPRPPTPMPESTLMPRVIFTLHSGPFWATILGTEGRSHAPTSTELRCNEFAVSAESSFVHELLTAESGQGYLMKAQLQVDMDTLFVKVRRQWNEGNVGPFGGGASANDMDFLDDPSLLTFDGFTIRGTAGAFADVIDDSQNMATVDLHSLVADVNVRAETLCVELWHPDVLATTTQLAALTSRDKPSPPSTPLPPQPAQLKPPSPLGLNLTASISRIAALTTSPDLNPSNAMEMALGIALRTGLTLEFAAVQSTHLHHFRKYDERAETRAILRVAEERIGEALINTKTKSGGRAVATLELEEIHIRDALSTEVESDDQTIAETDSREHDSKEFIGIESIKVSYTGAVPGTSSNGSVYVAISEADAEIQLSHLYHTLLAARAVKSILPPRLTDAPPTATKAKSDKALEVSFCLRRAEISFILRKQRLTACLRDLRAAVSPQAPVSGSLSQLMVWVPPPPPPTRHTQLSASNEWQELLLLRGWRVFMPTVPGSAISIEGDAARLHIPHGYILADLILEISLAAKGAKHLVHMTNAGRYSHMPTPEAEGPKNVPPLKIDVAYLSIEAADDPLEYSLGSIFRTVLDGARQRTERENAFEAKVEKILGQSTAESANAPGLRPDYEFTDAHTVSIEEARRRLDEVNFWTYRTLLDQLRNSREESEMSVLENLMGRKRRAVPVQVVVDEKLRVPLFRATLSSVQVLLGPPSFPMDHLAQFMHEQGDGLPLDTVFTLLVPMHLHVSASTACGELRDFPIPLLYIPPHSDGVSHALEFDTDLVIGEEMGTDASVDWFECPILSGSRRYSIPPLSISVPKTIMPVKTYALPQVHVTTDSTTTISWGISYGSTTQDLMRVLDSVTSSPRDSSPAVGFWDKASRPLLGHQFLCLPFIDPLGMSLESSRDPASLHGDGAGFVLVWQGNPKILVGLPNPDNEVIQVVSNSMFMAIPNLGQCQYGAVDRRDFKYTKVMAKLRSGVRFGLGFVCERSCGEECEKCAGDPFNRSCRLFDFAPHYGVFLEKKAKPPLPKTAEDSYNGFRSDFIHLSISLTSCIRPMKLGHLKNSSTLHLTPKTFAHFWAWWHLFDGVLSLPIRQGSYYPRRLLTPKFGRHLATLKYRISVPQLYLMHAYIDDSRQTWVEGVTPWIGVKGLLRDFQVDMHQRDQEMAVPGMQPGTTKVIRRKPFYAAEVAIKDLDLRAVLATFPELLKQAVPVTKPEHRSNYSSRTDLPTSSQFSAWYDSDDYVELDWQPIENPTLHFLPVANCPYIAYFKRNLANSPHTDEDLNTKFGNEHTHTCLLNTQASIPEIQIDLTSRRVSDMKLTMSISDSESESDKEGEPVQRMVTLLEEYITHLQEQETRQETKVGEQDYRLPSDTVSPDEWAEFDNVIQVHCPKVFFDSAIRDIMLQYYYLSRARRGHEYHLATRSVKFILDQANTVLKDDISERASSESVHNPAQMAALALRKIISGENRKSSSQDEPREAQAVSFDMGDVNPLDGWPEGVSLHKSTVGLLLKPQIVLRTADGDSDAIAILAAVQAKMQTFSIMDDANAMDPISGKIMSRSYASLSGLQMFSPVDKDQVGDGCVPLEVLIDLRCESRLFDRIMPQTDAVFQYDKFNRLRLRNGITSAISPSSNQKAALVDDHHLQDQTDLIRIHSPRFTAGATENHFQVISRVITKVLLFSDPAHKTRLDRLETLLFAYDFTDLQSAAKVVSSIQQRLRSALEMQRAAGSLANFADPSARVEMLKLRAHIYLLSEELNLLFDAIKLAQDRSDDHTDKSAVMLHASSSEISWRMLDKSREMLAKLVIQNADFHWLNRQDSSTVNHLSVGNLQAFDGSRDAVWQEILAKHDEPTNHPLLKRGLFLLADWTVLAPVGGITIYERFEVQLHPFRLQLHAAMGRKIMEYFWPNRRERAELEATDDEADDDDLISERASMDAPRTSNTLTPPPGLRKLGASRSFTDLRMSARENSTQSLKLSPLTRMRSSDALNKFDGQSNGDGGKLKKARAAAAHRHKMDAAEMKTRSSQKSFVLVKISRCVYCLADDSFVCRDAMIRTRDLEYRNQTWSFEELVSQFIPSNTSWTGWLKMAFHQPLVPVFPVARELIAKTKFIPSSSKNTSPDDTPQLTPTPKAPGRPKLGIRQVSTPMLPKDLKWRRASARRLPEEPATSFSPYITDEPEPLDEDALGSQPPRPASRNRMLSLFSRSSSSKSAKTDSTSSLVSMSSRHTISSRLILPSVVQAYVQQAPQFGRQIQHHSSSCSTVP</sequence>
<dbReference type="SMART" id="SM01214">
    <property type="entry name" value="Fmp27_GFWDK"/>
    <property type="match status" value="1"/>
</dbReference>
<dbReference type="PANTHER" id="PTHR15678">
    <property type="entry name" value="ANTIGEN MLAA-22-RELATED"/>
    <property type="match status" value="1"/>
</dbReference>
<dbReference type="InParanoid" id="D8PPM0"/>
<feature type="compositionally biased region" description="Acidic residues" evidence="1">
    <location>
        <begin position="2751"/>
        <end position="2760"/>
    </location>
</feature>
<gene>
    <name evidence="5" type="ORF">SCHCODRAFT_49783</name>
</gene>
<dbReference type="InterPro" id="IPR019415">
    <property type="entry name" value="FMP27_SW_RBG"/>
</dbReference>
<feature type="region of interest" description="Disordered" evidence="1">
    <location>
        <begin position="2507"/>
        <end position="2528"/>
    </location>
</feature>
<dbReference type="Pfam" id="PF10344">
    <property type="entry name" value="Hobbit"/>
    <property type="match status" value="1"/>
</dbReference>
<dbReference type="Proteomes" id="UP000007431">
    <property type="component" value="Unassembled WGS sequence"/>
</dbReference>
<evidence type="ECO:0000313" key="5">
    <source>
        <dbReference type="EMBL" id="EFJ03000.1"/>
    </source>
</evidence>
<protein>
    <submittedName>
        <fullName evidence="5">Uncharacterized protein</fullName>
    </submittedName>
</protein>
<feature type="domain" description="FMP27 SW motif-containing RBG unit" evidence="3">
    <location>
        <begin position="1216"/>
        <end position="1315"/>
    </location>
</feature>
<organism evidence="6">
    <name type="scientific">Schizophyllum commune (strain H4-8 / FGSC 9210)</name>
    <name type="common">Split gill fungus</name>
    <dbReference type="NCBI Taxonomy" id="578458"/>
    <lineage>
        <taxon>Eukaryota</taxon>
        <taxon>Fungi</taxon>
        <taxon>Dikarya</taxon>
        <taxon>Basidiomycota</taxon>
        <taxon>Agaricomycotina</taxon>
        <taxon>Agaricomycetes</taxon>
        <taxon>Agaricomycetidae</taxon>
        <taxon>Agaricales</taxon>
        <taxon>Schizophyllaceae</taxon>
        <taxon>Schizophyllum</taxon>
    </lineage>
</organism>
<dbReference type="VEuPathDB" id="FungiDB:SCHCODRAFT_02747457"/>
<accession>D8PPM0</accession>
<evidence type="ECO:0000259" key="3">
    <source>
        <dbReference type="SMART" id="SM01215"/>
    </source>
</evidence>
<keyword evidence="6" id="KW-1185">Reference proteome</keyword>
<feature type="region of interest" description="Disordered" evidence="1">
    <location>
        <begin position="2686"/>
        <end position="2718"/>
    </location>
</feature>
<dbReference type="SMART" id="SM01216">
    <property type="entry name" value="Fmp27_WPPW"/>
    <property type="match status" value="1"/>
</dbReference>
<dbReference type="EMBL" id="GL377302">
    <property type="protein sequence ID" value="EFJ03000.1"/>
    <property type="molecule type" value="Genomic_DNA"/>
</dbReference>
<feature type="compositionally biased region" description="Pro residues" evidence="1">
    <location>
        <begin position="772"/>
        <end position="789"/>
    </location>
</feature>
<dbReference type="InterPro" id="IPR045167">
    <property type="entry name" value="Hobbit"/>
</dbReference>
<feature type="compositionally biased region" description="Polar residues" evidence="1">
    <location>
        <begin position="2686"/>
        <end position="2703"/>
    </location>
</feature>
<dbReference type="InterPro" id="IPR019441">
    <property type="entry name" value="FMP27/BLTP2/Hobbit_GFWDK_RBG"/>
</dbReference>
<feature type="region of interest" description="Disordered" evidence="1">
    <location>
        <begin position="2730"/>
        <end position="2799"/>
    </location>
</feature>
<feature type="region of interest" description="Disordered" evidence="1">
    <location>
        <begin position="355"/>
        <end position="387"/>
    </location>
</feature>
<reference evidence="5 6" key="1">
    <citation type="journal article" date="2010" name="Nat. Biotechnol.">
        <title>Genome sequence of the model mushroom Schizophyllum commune.</title>
        <authorList>
            <person name="Ohm R.A."/>
            <person name="de Jong J.F."/>
            <person name="Lugones L.G."/>
            <person name="Aerts A."/>
            <person name="Kothe E."/>
            <person name="Stajich J.E."/>
            <person name="de Vries R.P."/>
            <person name="Record E."/>
            <person name="Levasseur A."/>
            <person name="Baker S.E."/>
            <person name="Bartholomew K.A."/>
            <person name="Coutinho P.M."/>
            <person name="Erdmann S."/>
            <person name="Fowler T.J."/>
            <person name="Gathman A.C."/>
            <person name="Lombard V."/>
            <person name="Henrissat B."/>
            <person name="Knabe N."/>
            <person name="Kuees U."/>
            <person name="Lilly W.W."/>
            <person name="Lindquist E."/>
            <person name="Lucas S."/>
            <person name="Magnuson J.K."/>
            <person name="Piumi F."/>
            <person name="Raudaskoski M."/>
            <person name="Salamov A."/>
            <person name="Schmutz J."/>
            <person name="Schwarze F.W.M.R."/>
            <person name="vanKuyk P.A."/>
            <person name="Horton J.S."/>
            <person name="Grigoriev I.V."/>
            <person name="Woesten H.A.B."/>
        </authorList>
    </citation>
    <scope>NUCLEOTIDE SEQUENCE [LARGE SCALE GENOMIC DNA]</scope>
    <source>
        <strain evidence="6">H4-8 / FGSC 9210</strain>
    </source>
</reference>
<evidence type="ECO:0000313" key="6">
    <source>
        <dbReference type="Proteomes" id="UP000007431"/>
    </source>
</evidence>
<dbReference type="InterPro" id="IPR019449">
    <property type="entry name" value="FMP27_WPPW_RBG"/>
</dbReference>
<dbReference type="HOGENOM" id="CLU_000202_1_0_1"/>
<feature type="compositionally biased region" description="Low complexity" evidence="1">
    <location>
        <begin position="2771"/>
        <end position="2799"/>
    </location>
</feature>